<evidence type="ECO:0000313" key="2">
    <source>
        <dbReference type="Proteomes" id="UP000221015"/>
    </source>
</evidence>
<comment type="caution">
    <text evidence="1">The sequence shown here is derived from an EMBL/GenBank/DDBJ whole genome shotgun (WGS) entry which is preliminary data.</text>
</comment>
<dbReference type="Proteomes" id="UP000221015">
    <property type="component" value="Unassembled WGS sequence"/>
</dbReference>
<organism evidence="1 2">
    <name type="scientific">Faecalibacterium prausnitzii</name>
    <dbReference type="NCBI Taxonomy" id="853"/>
    <lineage>
        <taxon>Bacteria</taxon>
        <taxon>Bacillati</taxon>
        <taxon>Bacillota</taxon>
        <taxon>Clostridia</taxon>
        <taxon>Eubacteriales</taxon>
        <taxon>Oscillospiraceae</taxon>
        <taxon>Faecalibacterium</taxon>
    </lineage>
</organism>
<dbReference type="EMBL" id="NMTS02000001">
    <property type="protein sequence ID" value="PLK30403.1"/>
    <property type="molecule type" value="Genomic_DNA"/>
</dbReference>
<reference evidence="1 2" key="1">
    <citation type="journal article" date="2017" name="Front. Microbiol.">
        <title>New Insights into the Diversity of the Genus Faecalibacterium.</title>
        <authorList>
            <person name="Benevides L."/>
            <person name="Burman S."/>
            <person name="Martin R."/>
            <person name="Robert V."/>
            <person name="Thomas M."/>
            <person name="Miquel S."/>
            <person name="Chain F."/>
            <person name="Sokol H."/>
            <person name="Bermudez-Humaran L.G."/>
            <person name="Morrison M."/>
            <person name="Langella P."/>
            <person name="Azevedo V.A."/>
            <person name="Chatel J.M."/>
            <person name="Soares S."/>
        </authorList>
    </citation>
    <scope>NUCLEOTIDE SEQUENCE [LARGE SCALE GENOMIC DNA]</scope>
    <source>
        <strain evidence="1 2">CNCM I 4542</strain>
    </source>
</reference>
<name>A0A2J4JRC2_9FIRM</name>
<dbReference type="AlphaFoldDB" id="A0A2J4JRC2"/>
<sequence>MPPQRVALRCYLQAQVVMLPSGKRPGDVKAYCLFPRSQTRKGGCIMVLNDVLQLFVIVGGTVGITFQIAWAIFKEIHNNKK</sequence>
<proteinExistence type="predicted"/>
<evidence type="ECO:0000313" key="1">
    <source>
        <dbReference type="EMBL" id="PLK30403.1"/>
    </source>
</evidence>
<protein>
    <submittedName>
        <fullName evidence="1">Uncharacterized protein</fullName>
    </submittedName>
</protein>
<gene>
    <name evidence="1" type="ORF">CGS50_001900</name>
</gene>
<accession>A0A2J4JRC2</accession>